<feature type="compositionally biased region" description="Low complexity" evidence="8">
    <location>
        <begin position="488"/>
        <end position="501"/>
    </location>
</feature>
<sequence>MSDDRKRTNNKPKSSRLKKFFNSLQIPANMYDLEGASIWESPNMERSSKNSASNSSLDRLGSAQYKPTGPPSRNFRASSVDIDKDIGSIISSISNSNSNQNGLNNFDQPTNLINDRRNSTTSGAGSDVDSDYGNAFGFKRGTLSLGNYNMGNNNSNASVAAGARNNAFGSASISGGIPSHINGAGSGRFLEKFAAVAEATREVELLGGGVGSLSIGSTSARVPGSSRRTSFLTPEGTTVNKPFHDSSPNSLSESLNNPLNANTSRQSISERIDNYNLSNANSPDQAFKSALGSQSRAMSISSDLNNPSEHNSISFDVNGENVNTSIWNPASAASATTFTPTSNINGDQQQQQQPFPNYPQMFPYGFPFNQPFPMMPMMPPQFLDSQNMFNAQQAQQGSAVESPPNGDVKPSDAKNTELPKLNEDQQPKTFSPFVPGIHLQPQPLNGGFNSQSPFVYPQSFSPYGFLPPQLNGTPDVQNNDINQQFPSNGTTNNTNNHNNINNKRRSPKQPSSSSNGNGVSRSNGNGKGPKNHIYRSPLLEEFRNNTSKEYRLKDIFGSAVEFSKDQHGSRFIQQQLEISSDEENEVIFNEIREASLELMTDVFGNYVIQKYFEHGSDTQRQVLLEQMKNQVQHLSMQMYGCRVVQKAIEYVPLNDQISIITELKDSIVSCIKDQNGNHVIQKSIEKIPIEKIEFILDSLKTQIYHLSTHTYGCRVIQRLLEFSKPKDQEYILNELNKFTYFLIQDQFGNYVIQHIIEHGKPSERKLIVDTVLGSVVDFSKHKFASNVVEKCVIFGDDEQRSLILDEVLKNNEKDDDKPVDDRSPLGLMMKDQFANYVVQKLVDVTKGSKKKILIKKIKQFLKQISKTNYGKHLASIEKLIVLSETAITSDDEE</sequence>
<feature type="compositionally biased region" description="Basic and acidic residues" evidence="8">
    <location>
        <begin position="409"/>
        <end position="426"/>
    </location>
</feature>
<feature type="region of interest" description="Disordered" evidence="8">
    <location>
        <begin position="391"/>
        <end position="453"/>
    </location>
</feature>
<comment type="subcellular location">
    <subcellularLocation>
        <location evidence="1">Cytoplasm</location>
    </subcellularLocation>
</comment>
<organism evidence="10 11">
    <name type="scientific">Wickerhamomyces ciferrii (strain ATCC 14091 / BCRC 22168 / CBS 111 / JCM 3599 / NBRC 0793 / NRRL Y-1031 F-60-10)</name>
    <name type="common">Yeast</name>
    <name type="synonym">Pichia ciferrii</name>
    <dbReference type="NCBI Taxonomy" id="1206466"/>
    <lineage>
        <taxon>Eukaryota</taxon>
        <taxon>Fungi</taxon>
        <taxon>Dikarya</taxon>
        <taxon>Ascomycota</taxon>
        <taxon>Saccharomycotina</taxon>
        <taxon>Saccharomycetes</taxon>
        <taxon>Phaffomycetales</taxon>
        <taxon>Wickerhamomycetaceae</taxon>
        <taxon>Wickerhamomyces</taxon>
    </lineage>
</organism>
<accession>K0KK03</accession>
<dbReference type="FunCoup" id="K0KK03">
    <property type="interactions" value="261"/>
</dbReference>
<dbReference type="InterPro" id="IPR001313">
    <property type="entry name" value="Pumilio_RNA-bd_rpt"/>
</dbReference>
<evidence type="ECO:0000259" key="9">
    <source>
        <dbReference type="PROSITE" id="PS50303"/>
    </source>
</evidence>
<evidence type="ECO:0000256" key="4">
    <source>
        <dbReference type="ARBA" id="ARBA00022884"/>
    </source>
</evidence>
<evidence type="ECO:0000256" key="6">
    <source>
        <dbReference type="ARBA" id="ARBA00081811"/>
    </source>
</evidence>
<feature type="repeat" description="Pumilio" evidence="7">
    <location>
        <begin position="698"/>
        <end position="733"/>
    </location>
</feature>
<feature type="domain" description="PUM-HD" evidence="9">
    <location>
        <begin position="534"/>
        <end position="881"/>
    </location>
</feature>
<protein>
    <recommendedName>
        <fullName evidence="6">Pumilio homology domain family member 3</fullName>
    </recommendedName>
</protein>
<keyword evidence="11" id="KW-1185">Reference proteome</keyword>
<dbReference type="PROSITE" id="PS50303">
    <property type="entry name" value="PUM_HD"/>
    <property type="match status" value="1"/>
</dbReference>
<feature type="region of interest" description="Disordered" evidence="8">
    <location>
        <begin position="42"/>
        <end position="80"/>
    </location>
</feature>
<evidence type="ECO:0000313" key="10">
    <source>
        <dbReference type="EMBL" id="CCH41458.1"/>
    </source>
</evidence>
<dbReference type="eggNOG" id="KOG1488">
    <property type="taxonomic scope" value="Eukaryota"/>
</dbReference>
<feature type="compositionally biased region" description="Low complexity" evidence="8">
    <location>
        <begin position="508"/>
        <end position="524"/>
    </location>
</feature>
<dbReference type="Proteomes" id="UP000009328">
    <property type="component" value="Unassembled WGS sequence"/>
</dbReference>
<dbReference type="STRING" id="1206466.K0KK03"/>
<keyword evidence="2" id="KW-0963">Cytoplasm</keyword>
<feature type="compositionally biased region" description="Polar residues" evidence="8">
    <location>
        <begin position="226"/>
        <end position="240"/>
    </location>
</feature>
<dbReference type="SUPFAM" id="SSF48371">
    <property type="entry name" value="ARM repeat"/>
    <property type="match status" value="1"/>
</dbReference>
<feature type="repeat" description="Pumilio" evidence="7">
    <location>
        <begin position="662"/>
        <end position="697"/>
    </location>
</feature>
<dbReference type="AlphaFoldDB" id="K0KK03"/>
<proteinExistence type="inferred from homology"/>
<dbReference type="FunFam" id="1.25.10.10:FF:000004">
    <property type="entry name" value="Pumilio homolog 1 isoform 2"/>
    <property type="match status" value="1"/>
</dbReference>
<feature type="region of interest" description="Disordered" evidence="8">
    <location>
        <begin position="216"/>
        <end position="263"/>
    </location>
</feature>
<feature type="repeat" description="Pumilio" evidence="7">
    <location>
        <begin position="626"/>
        <end position="661"/>
    </location>
</feature>
<evidence type="ECO:0000256" key="1">
    <source>
        <dbReference type="ARBA" id="ARBA00004496"/>
    </source>
</evidence>
<dbReference type="Pfam" id="PF00806">
    <property type="entry name" value="PUF"/>
    <property type="match status" value="8"/>
</dbReference>
<dbReference type="InterPro" id="IPR011989">
    <property type="entry name" value="ARM-like"/>
</dbReference>
<feature type="repeat" description="Pumilio" evidence="7">
    <location>
        <begin position="554"/>
        <end position="589"/>
    </location>
</feature>
<feature type="region of interest" description="Disordered" evidence="8">
    <location>
        <begin position="1"/>
        <end position="20"/>
    </location>
</feature>
<comment type="caution">
    <text evidence="10">The sequence shown here is derived from an EMBL/GenBank/DDBJ whole genome shotgun (WGS) entry which is preliminary data.</text>
</comment>
<dbReference type="GO" id="GO:0005737">
    <property type="term" value="C:cytoplasm"/>
    <property type="evidence" value="ECO:0007669"/>
    <property type="project" value="UniProtKB-SubCell"/>
</dbReference>
<evidence type="ECO:0000256" key="8">
    <source>
        <dbReference type="SAM" id="MobiDB-lite"/>
    </source>
</evidence>
<comment type="similarity">
    <text evidence="5">Belongs to the PUF3 family.</text>
</comment>
<feature type="compositionally biased region" description="Basic residues" evidence="8">
    <location>
        <begin position="8"/>
        <end position="19"/>
    </location>
</feature>
<dbReference type="GO" id="GO:0000288">
    <property type="term" value="P:nuclear-transcribed mRNA catabolic process, deadenylation-dependent decay"/>
    <property type="evidence" value="ECO:0007669"/>
    <property type="project" value="TreeGrafter"/>
</dbReference>
<feature type="repeat" description="Pumilio" evidence="7">
    <location>
        <begin position="818"/>
        <end position="855"/>
    </location>
</feature>
<dbReference type="InterPro" id="IPR016024">
    <property type="entry name" value="ARM-type_fold"/>
</dbReference>
<keyword evidence="3" id="KW-0677">Repeat</keyword>
<dbReference type="EMBL" id="CAIF01000020">
    <property type="protein sequence ID" value="CCH41458.1"/>
    <property type="molecule type" value="Genomic_DNA"/>
</dbReference>
<feature type="compositionally biased region" description="Low complexity" evidence="8">
    <location>
        <begin position="246"/>
        <end position="262"/>
    </location>
</feature>
<dbReference type="PROSITE" id="PS50302">
    <property type="entry name" value="PUM"/>
    <property type="match status" value="8"/>
</dbReference>
<feature type="repeat" description="Pumilio" evidence="7">
    <location>
        <begin position="734"/>
        <end position="769"/>
    </location>
</feature>
<feature type="compositionally biased region" description="Polar residues" evidence="8">
    <location>
        <begin position="470"/>
        <end position="487"/>
    </location>
</feature>
<dbReference type="SMART" id="SM00025">
    <property type="entry name" value="Pumilio"/>
    <property type="match status" value="8"/>
</dbReference>
<feature type="repeat" description="Pumilio" evidence="7">
    <location>
        <begin position="590"/>
        <end position="625"/>
    </location>
</feature>
<dbReference type="InterPro" id="IPR033133">
    <property type="entry name" value="PUM-HD"/>
</dbReference>
<keyword evidence="4" id="KW-0694">RNA-binding</keyword>
<dbReference type="PANTHER" id="PTHR12537:SF12">
    <property type="entry name" value="MATERNAL PROTEIN PUMILIO"/>
    <property type="match status" value="1"/>
</dbReference>
<evidence type="ECO:0000256" key="5">
    <source>
        <dbReference type="ARBA" id="ARBA00060736"/>
    </source>
</evidence>
<evidence type="ECO:0000256" key="3">
    <source>
        <dbReference type="ARBA" id="ARBA00022737"/>
    </source>
</evidence>
<gene>
    <name evidence="10" type="ORF">BN7_999</name>
</gene>
<feature type="repeat" description="Pumilio" evidence="7">
    <location>
        <begin position="770"/>
        <end position="805"/>
    </location>
</feature>
<dbReference type="HOGENOM" id="CLU_004017_6_1_1"/>
<evidence type="ECO:0000313" key="11">
    <source>
        <dbReference type="Proteomes" id="UP000009328"/>
    </source>
</evidence>
<feature type="region of interest" description="Disordered" evidence="8">
    <location>
        <begin position="465"/>
        <end position="538"/>
    </location>
</feature>
<dbReference type="GO" id="GO:0003730">
    <property type="term" value="F:mRNA 3'-UTR binding"/>
    <property type="evidence" value="ECO:0007669"/>
    <property type="project" value="TreeGrafter"/>
</dbReference>
<evidence type="ECO:0000256" key="7">
    <source>
        <dbReference type="PROSITE-ProRule" id="PRU00317"/>
    </source>
</evidence>
<dbReference type="CDD" id="cd07920">
    <property type="entry name" value="Pumilio"/>
    <property type="match status" value="1"/>
</dbReference>
<reference evidence="10 11" key="1">
    <citation type="journal article" date="2012" name="Eukaryot. Cell">
        <title>Draft genome sequence of Wickerhamomyces ciferrii NRRL Y-1031 F-60-10.</title>
        <authorList>
            <person name="Schneider J."/>
            <person name="Andrea H."/>
            <person name="Blom J."/>
            <person name="Jaenicke S."/>
            <person name="Ruckert C."/>
            <person name="Schorsch C."/>
            <person name="Szczepanowski R."/>
            <person name="Farwick M."/>
            <person name="Goesmann A."/>
            <person name="Puhler A."/>
            <person name="Schaffer S."/>
            <person name="Tauch A."/>
            <person name="Kohler T."/>
            <person name="Brinkrolf K."/>
        </authorList>
    </citation>
    <scope>NUCLEOTIDE SEQUENCE [LARGE SCALE GENOMIC DNA]</scope>
    <source>
        <strain evidence="11">ATCC 14091 / BCRC 22168 / CBS 111 / JCM 3599 / NBRC 0793 / NRRL Y-1031 F-60-10</strain>
    </source>
</reference>
<dbReference type="InParanoid" id="K0KK03"/>
<evidence type="ECO:0000256" key="2">
    <source>
        <dbReference type="ARBA" id="ARBA00022490"/>
    </source>
</evidence>
<dbReference type="Gene3D" id="1.25.10.10">
    <property type="entry name" value="Leucine-rich Repeat Variant"/>
    <property type="match status" value="1"/>
</dbReference>
<dbReference type="PANTHER" id="PTHR12537">
    <property type="entry name" value="RNA BINDING PROTEIN PUMILIO-RELATED"/>
    <property type="match status" value="1"/>
</dbReference>
<dbReference type="InterPro" id="IPR033712">
    <property type="entry name" value="Pumilio_RNA-bd"/>
</dbReference>
<name>K0KK03_WICCF</name>